<keyword evidence="2" id="KW-1133">Transmembrane helix</keyword>
<feature type="transmembrane region" description="Helical" evidence="2">
    <location>
        <begin position="407"/>
        <end position="433"/>
    </location>
</feature>
<name>A0A7J8KD13_ROUAE</name>
<evidence type="ECO:0000313" key="4">
    <source>
        <dbReference type="EMBL" id="KAF6506718.1"/>
    </source>
</evidence>
<keyword evidence="5" id="KW-1185">Reference proteome</keyword>
<keyword evidence="2" id="KW-0472">Membrane</keyword>
<dbReference type="PANTHER" id="PTHR22094">
    <property type="entry name" value="DIFFUSE PANBRONCHIOLITIS CRITICAL REGION GENE 1"/>
    <property type="match status" value="1"/>
</dbReference>
<evidence type="ECO:0000256" key="2">
    <source>
        <dbReference type="SAM" id="Phobius"/>
    </source>
</evidence>
<dbReference type="InterPro" id="IPR026623">
    <property type="entry name" value="MUCL3"/>
</dbReference>
<feature type="chain" id="PRO_5029912183" description="Mucin like 3" evidence="3">
    <location>
        <begin position="30"/>
        <end position="480"/>
    </location>
</feature>
<keyword evidence="2" id="KW-0812">Transmembrane</keyword>
<feature type="compositionally biased region" description="Basic residues" evidence="1">
    <location>
        <begin position="83"/>
        <end position="97"/>
    </location>
</feature>
<feature type="compositionally biased region" description="Basic residues" evidence="1">
    <location>
        <begin position="298"/>
        <end position="308"/>
    </location>
</feature>
<dbReference type="Proteomes" id="UP000593571">
    <property type="component" value="Unassembled WGS sequence"/>
</dbReference>
<reference evidence="4 5" key="1">
    <citation type="journal article" date="2020" name="Nature">
        <title>Six reference-quality genomes reveal evolution of bat adaptations.</title>
        <authorList>
            <person name="Jebb D."/>
            <person name="Huang Z."/>
            <person name="Pippel M."/>
            <person name="Hughes G.M."/>
            <person name="Lavrichenko K."/>
            <person name="Devanna P."/>
            <person name="Winkler S."/>
            <person name="Jermiin L.S."/>
            <person name="Skirmuntt E.C."/>
            <person name="Katzourakis A."/>
            <person name="Burkitt-Gray L."/>
            <person name="Ray D.A."/>
            <person name="Sullivan K.A.M."/>
            <person name="Roscito J.G."/>
            <person name="Kirilenko B.M."/>
            <person name="Davalos L.M."/>
            <person name="Corthals A.P."/>
            <person name="Power M.L."/>
            <person name="Jones G."/>
            <person name="Ransome R.D."/>
            <person name="Dechmann D.K.N."/>
            <person name="Locatelli A.G."/>
            <person name="Puechmaille S.J."/>
            <person name="Fedrigo O."/>
            <person name="Jarvis E.D."/>
            <person name="Hiller M."/>
            <person name="Vernes S.C."/>
            <person name="Myers E.W."/>
            <person name="Teeling E.C."/>
        </authorList>
    </citation>
    <scope>NUCLEOTIDE SEQUENCE [LARGE SCALE GENOMIC DNA]</scope>
    <source>
        <strain evidence="4">MRouAeg1</strain>
        <tissue evidence="4">Muscle</tissue>
    </source>
</reference>
<protein>
    <recommendedName>
        <fullName evidence="6">Mucin like 3</fullName>
    </recommendedName>
</protein>
<proteinExistence type="predicted"/>
<feature type="compositionally biased region" description="Basic and acidic residues" evidence="1">
    <location>
        <begin position="277"/>
        <end position="295"/>
    </location>
</feature>
<keyword evidence="3" id="KW-0732">Signal</keyword>
<organism evidence="4 5">
    <name type="scientific">Rousettus aegyptiacus</name>
    <name type="common">Egyptian fruit bat</name>
    <name type="synonym">Pteropus aegyptiacus</name>
    <dbReference type="NCBI Taxonomy" id="9407"/>
    <lineage>
        <taxon>Eukaryota</taxon>
        <taxon>Metazoa</taxon>
        <taxon>Chordata</taxon>
        <taxon>Craniata</taxon>
        <taxon>Vertebrata</taxon>
        <taxon>Euteleostomi</taxon>
        <taxon>Mammalia</taxon>
        <taxon>Eutheria</taxon>
        <taxon>Laurasiatheria</taxon>
        <taxon>Chiroptera</taxon>
        <taxon>Yinpterochiroptera</taxon>
        <taxon>Pteropodoidea</taxon>
        <taxon>Pteropodidae</taxon>
        <taxon>Rousettinae</taxon>
        <taxon>Rousettus</taxon>
    </lineage>
</organism>
<gene>
    <name evidence="4" type="ORF">HJG63_013723</name>
</gene>
<dbReference type="EMBL" id="JACASE010000001">
    <property type="protein sequence ID" value="KAF6506718.1"/>
    <property type="molecule type" value="Genomic_DNA"/>
</dbReference>
<accession>A0A7J8KD13</accession>
<dbReference type="PANTHER" id="PTHR22094:SF0">
    <property type="entry name" value="MUCIN-LIKE PROTEIN 3"/>
    <property type="match status" value="1"/>
</dbReference>
<evidence type="ECO:0000256" key="1">
    <source>
        <dbReference type="SAM" id="MobiDB-lite"/>
    </source>
</evidence>
<feature type="compositionally biased region" description="Polar residues" evidence="1">
    <location>
        <begin position="261"/>
        <end position="273"/>
    </location>
</feature>
<evidence type="ECO:0008006" key="6">
    <source>
        <dbReference type="Google" id="ProtNLM"/>
    </source>
</evidence>
<evidence type="ECO:0000256" key="3">
    <source>
        <dbReference type="SAM" id="SignalP"/>
    </source>
</evidence>
<feature type="compositionally biased region" description="Polar residues" evidence="1">
    <location>
        <begin position="165"/>
        <end position="181"/>
    </location>
</feature>
<feature type="compositionally biased region" description="Basic and acidic residues" evidence="1">
    <location>
        <begin position="123"/>
        <end position="134"/>
    </location>
</feature>
<feature type="signal peptide" evidence="3">
    <location>
        <begin position="1"/>
        <end position="29"/>
    </location>
</feature>
<feature type="region of interest" description="Disordered" evidence="1">
    <location>
        <begin position="261"/>
        <end position="308"/>
    </location>
</feature>
<comment type="caution">
    <text evidence="4">The sequence shown here is derived from an EMBL/GenBank/DDBJ whole genome shotgun (WGS) entry which is preliminary data.</text>
</comment>
<feature type="region of interest" description="Disordered" evidence="1">
    <location>
        <begin position="36"/>
        <end position="181"/>
    </location>
</feature>
<sequence>MAQLAHCIHSTFGLHCCLLFLLASPEAGATPFQELHTTGESTKSGHLSAPTPGSVYSTPSDHIGLHLGHRPMDHTKSAETYQPKHHCKSIHHSKQIHKSIGNSKNSITHHEASSTSEQNPGNQEKDPIIRDKRSIPQAGSINKHKKSCDTKHPTPKSKSKITCPKSKTSRQTVTRNSNRRVTSLGNTISILDSKSTTSFKTTTLSHNSVNSNINKKLTSSSEKSTTFTSMSYKATRSIEMKERANDHTKATNYKTTVVSDKMQTNARKQTSEMPTGAEKHTQTPEKPTFDKKESTSVHTKKITSTKRRTTPIKISIKPTENTSRNVETTETMKSLVKVTEEKSISTSFPNKTAVTPQMTVGSFTPTSSMELNSITSEAPANKSHPYQNKGRSQGGLSVGVAGENDSFPVWAIVLVVLVAVILFKMFLGLIFLVSYMARTHCTLIHNTEDNDPEDDVGPHSYPVYLMEQQTLGVGQISSSQ</sequence>
<feature type="compositionally biased region" description="Polar residues" evidence="1">
    <location>
        <begin position="36"/>
        <end position="45"/>
    </location>
</feature>
<dbReference type="AlphaFoldDB" id="A0A7J8KD13"/>
<evidence type="ECO:0000313" key="5">
    <source>
        <dbReference type="Proteomes" id="UP000593571"/>
    </source>
</evidence>
<feature type="compositionally biased region" description="Polar residues" evidence="1">
    <location>
        <begin position="113"/>
        <end position="122"/>
    </location>
</feature>